<organism evidence="8 9">
    <name type="scientific">Edaphochlamys debaryana</name>
    <dbReference type="NCBI Taxonomy" id="47281"/>
    <lineage>
        <taxon>Eukaryota</taxon>
        <taxon>Viridiplantae</taxon>
        <taxon>Chlorophyta</taxon>
        <taxon>core chlorophytes</taxon>
        <taxon>Chlorophyceae</taxon>
        <taxon>CS clade</taxon>
        <taxon>Chlamydomonadales</taxon>
        <taxon>Chlamydomonadales incertae sedis</taxon>
        <taxon>Edaphochlamys</taxon>
    </lineage>
</organism>
<feature type="region of interest" description="Disordered" evidence="5">
    <location>
        <begin position="739"/>
        <end position="777"/>
    </location>
</feature>
<feature type="compositionally biased region" description="Gly residues" evidence="5">
    <location>
        <begin position="861"/>
        <end position="877"/>
    </location>
</feature>
<dbReference type="PANTHER" id="PTHR12197:SF251">
    <property type="entry name" value="EG:BACR7C10.4 PROTEIN"/>
    <property type="match status" value="1"/>
</dbReference>
<evidence type="ECO:0000259" key="7">
    <source>
        <dbReference type="PROSITE" id="PS50865"/>
    </source>
</evidence>
<evidence type="ECO:0000256" key="5">
    <source>
        <dbReference type="SAM" id="MobiDB-lite"/>
    </source>
</evidence>
<evidence type="ECO:0000256" key="1">
    <source>
        <dbReference type="ARBA" id="ARBA00022723"/>
    </source>
</evidence>
<keyword evidence="2 4" id="KW-0863">Zinc-finger</keyword>
<dbReference type="GO" id="GO:0008270">
    <property type="term" value="F:zinc ion binding"/>
    <property type="evidence" value="ECO:0007669"/>
    <property type="project" value="UniProtKB-KW"/>
</dbReference>
<evidence type="ECO:0000259" key="6">
    <source>
        <dbReference type="PROSITE" id="PS50280"/>
    </source>
</evidence>
<feature type="compositionally biased region" description="Gly residues" evidence="5">
    <location>
        <begin position="514"/>
        <end position="550"/>
    </location>
</feature>
<dbReference type="Pfam" id="PF00856">
    <property type="entry name" value="SET"/>
    <property type="match status" value="1"/>
</dbReference>
<comment type="caution">
    <text evidence="8">The sequence shown here is derived from an EMBL/GenBank/DDBJ whole genome shotgun (WGS) entry which is preliminary data.</text>
</comment>
<dbReference type="AlphaFoldDB" id="A0A835Y784"/>
<feature type="compositionally biased region" description="Gly residues" evidence="5">
    <location>
        <begin position="665"/>
        <end position="675"/>
    </location>
</feature>
<feature type="compositionally biased region" description="Gly residues" evidence="5">
    <location>
        <begin position="494"/>
        <end position="505"/>
    </location>
</feature>
<feature type="compositionally biased region" description="Pro residues" evidence="5">
    <location>
        <begin position="758"/>
        <end position="775"/>
    </location>
</feature>
<evidence type="ECO:0000313" key="9">
    <source>
        <dbReference type="Proteomes" id="UP000612055"/>
    </source>
</evidence>
<feature type="region of interest" description="Disordered" evidence="5">
    <location>
        <begin position="290"/>
        <end position="322"/>
    </location>
</feature>
<dbReference type="InterPro" id="IPR001214">
    <property type="entry name" value="SET_dom"/>
</dbReference>
<dbReference type="Pfam" id="PF01753">
    <property type="entry name" value="zf-MYND"/>
    <property type="match status" value="1"/>
</dbReference>
<dbReference type="InterPro" id="IPR002893">
    <property type="entry name" value="Znf_MYND"/>
</dbReference>
<feature type="region of interest" description="Disordered" evidence="5">
    <location>
        <begin position="363"/>
        <end position="396"/>
    </location>
</feature>
<dbReference type="PROSITE" id="PS50865">
    <property type="entry name" value="ZF_MYND_2"/>
    <property type="match status" value="1"/>
</dbReference>
<feature type="region of interest" description="Disordered" evidence="5">
    <location>
        <begin position="493"/>
        <end position="552"/>
    </location>
</feature>
<dbReference type="InterPro" id="IPR050869">
    <property type="entry name" value="H3K4_H4K5_MeTrfase"/>
</dbReference>
<keyword evidence="9" id="KW-1185">Reference proteome</keyword>
<dbReference type="GO" id="GO:0005634">
    <property type="term" value="C:nucleus"/>
    <property type="evidence" value="ECO:0007669"/>
    <property type="project" value="TreeGrafter"/>
</dbReference>
<accession>A0A835Y784</accession>
<evidence type="ECO:0008006" key="10">
    <source>
        <dbReference type="Google" id="ProtNLM"/>
    </source>
</evidence>
<feature type="compositionally biased region" description="Gly residues" evidence="5">
    <location>
        <begin position="946"/>
        <end position="968"/>
    </location>
</feature>
<feature type="compositionally biased region" description="Low complexity" evidence="5">
    <location>
        <begin position="374"/>
        <end position="388"/>
    </location>
</feature>
<dbReference type="OrthoDB" id="265717at2759"/>
<feature type="domain" description="SET" evidence="6">
    <location>
        <begin position="168"/>
        <end position="472"/>
    </location>
</feature>
<dbReference type="PANTHER" id="PTHR12197">
    <property type="entry name" value="HISTONE-LYSINE N-METHYLTRANSFERASE SMYD"/>
    <property type="match status" value="1"/>
</dbReference>
<protein>
    <recommendedName>
        <fullName evidence="10">SET domain-containing protein</fullName>
    </recommendedName>
</protein>
<proteinExistence type="predicted"/>
<dbReference type="SUPFAM" id="SSF144232">
    <property type="entry name" value="HIT/MYND zinc finger-like"/>
    <property type="match status" value="1"/>
</dbReference>
<feature type="compositionally biased region" description="Low complexity" evidence="5">
    <location>
        <begin position="747"/>
        <end position="757"/>
    </location>
</feature>
<reference evidence="8" key="1">
    <citation type="journal article" date="2020" name="bioRxiv">
        <title>Comparative genomics of Chlamydomonas.</title>
        <authorList>
            <person name="Craig R.J."/>
            <person name="Hasan A.R."/>
            <person name="Ness R.W."/>
            <person name="Keightley P.D."/>
        </authorList>
    </citation>
    <scope>NUCLEOTIDE SEQUENCE</scope>
    <source>
        <strain evidence="8">CCAP 11/70</strain>
    </source>
</reference>
<feature type="region of interest" description="Disordered" evidence="5">
    <location>
        <begin position="946"/>
        <end position="969"/>
    </location>
</feature>
<evidence type="ECO:0000313" key="8">
    <source>
        <dbReference type="EMBL" id="KAG2493715.1"/>
    </source>
</evidence>
<feature type="region of interest" description="Disordered" evidence="5">
    <location>
        <begin position="856"/>
        <end position="878"/>
    </location>
</feature>
<evidence type="ECO:0000256" key="4">
    <source>
        <dbReference type="PROSITE-ProRule" id="PRU00134"/>
    </source>
</evidence>
<dbReference type="EMBL" id="JAEHOE010000036">
    <property type="protein sequence ID" value="KAG2493715.1"/>
    <property type="molecule type" value="Genomic_DNA"/>
</dbReference>
<feature type="compositionally biased region" description="Gly residues" evidence="5">
    <location>
        <begin position="616"/>
        <end position="625"/>
    </location>
</feature>
<evidence type="ECO:0000256" key="2">
    <source>
        <dbReference type="ARBA" id="ARBA00022771"/>
    </source>
</evidence>
<dbReference type="SUPFAM" id="SSF82199">
    <property type="entry name" value="SET domain"/>
    <property type="match status" value="1"/>
</dbReference>
<dbReference type="Gene3D" id="2.170.270.10">
    <property type="entry name" value="SET domain"/>
    <property type="match status" value="1"/>
</dbReference>
<keyword evidence="3" id="KW-0862">Zinc</keyword>
<feature type="compositionally biased region" description="Acidic residues" evidence="5">
    <location>
        <begin position="641"/>
        <end position="660"/>
    </location>
</feature>
<gene>
    <name evidence="8" type="ORF">HYH03_008228</name>
</gene>
<dbReference type="Proteomes" id="UP000612055">
    <property type="component" value="Unassembled WGS sequence"/>
</dbReference>
<sequence>MQESVGQAERLLAVLAENTPMEDRGRLLRAVPDQLADRLRSGDLSGLGPSDGAALSASVQRSWKGEGGWNVVLGVTPRQRASVLRVAKEVRAATGVIVAPYLTALGRAMRKERQGIFEVLRAKRLQPQWCKGADIRFFEVRSKLTRASGDMSPPSTGGAEFSDAERRTGFAVRFSADKGRHLVATRAFSPGALVLKQEPLAAVLYDEATPGHCDHCFAAVPRPLRCSRSRLARYCSREHQRAAWAAGFRAECEALVRCAPRVPPPTVRLAARILWRRARALEQGVLSEEVQGAGAGAGGPGAEGGEAGATPPAPHVHHTAPTDADAGALWRLRSHWARLDPRRKALYGQMAVVTWQYMFGSPDSPAPAPEEDPSSSPASPSPACGPDGDVPPAPAPWPGFLAAAQLLARLAANCHTVADEELRPLGAALYPTGALVNHSCTPSCAQAFRGATLQLRALRPLAPGDELTIAYTELAASRQERREALAEGYAFDLGGPGPGAAGPGEGAMEVDGAGPTGPTGPGAVGPTGPGGGGGGGGGQAGGEGAQGAGAAGPLVVRPPPLQSLELAPGAVLHLYGTYGAASAQPPWPTDPVDADFTRVVAVAGAEAAGGQRVGANGEGQGGWDLRGGLMAREVPRRPNEPEEEAEEEEDDDDDEGEEEEREGRAGGPAGGGGDVSMGEASGPGADAGGGRRPLALQLGPGRGRAGRRGDEPAAARPPRLELLAWGPWARHLAEAAAAVGGADGQEDAAGAPAAAPAVGPPGPGSAPGPPPPPGPAVADLLRRCVRALALAHGAAAAAADRCHTEAVTQLLQALALVEPPAPSPSAPPSPPALHLGPTHLLRLRLRGQLLKAAIDAASSGGPEGGAGGGGGGGGGGSEELWRLALETARWLEGPYARAYPGPAWPSLGLHRATLAKLEALAGNPRRALRAAAAALEGLRLTHVMPGGGGAGGGGGGGGGEGQGEGGEGVLQAMERVAREAEAELRMRAAQGAGTGAEEEED</sequence>
<name>A0A835Y784_9CHLO</name>
<feature type="domain" description="MYND-type" evidence="7">
    <location>
        <begin position="213"/>
        <end position="252"/>
    </location>
</feature>
<dbReference type="InterPro" id="IPR046341">
    <property type="entry name" value="SET_dom_sf"/>
</dbReference>
<feature type="compositionally biased region" description="Gly residues" evidence="5">
    <location>
        <begin position="293"/>
        <end position="307"/>
    </location>
</feature>
<dbReference type="PROSITE" id="PS50280">
    <property type="entry name" value="SET"/>
    <property type="match status" value="1"/>
</dbReference>
<feature type="region of interest" description="Disordered" evidence="5">
    <location>
        <begin position="611"/>
        <end position="718"/>
    </location>
</feature>
<keyword evidence="1" id="KW-0479">Metal-binding</keyword>
<evidence type="ECO:0000256" key="3">
    <source>
        <dbReference type="ARBA" id="ARBA00022833"/>
    </source>
</evidence>
<dbReference type="Gene3D" id="6.10.140.2220">
    <property type="match status" value="1"/>
</dbReference>